<feature type="coiled-coil region" evidence="10">
    <location>
        <begin position="148"/>
        <end position="193"/>
    </location>
</feature>
<keyword evidence="5 10" id="KW-0175">Coiled coil</keyword>
<keyword evidence="3" id="KW-0963">Cytoplasm</keyword>
<protein>
    <submittedName>
        <fullName evidence="11">RIB43A domain with coiled-coils 2</fullName>
    </submittedName>
</protein>
<sequence length="333" mass="39912">MLNVELNSERLQRATLEKRRNNETERRERIFNDKLRTIGVDKEALDLQVTEKKKQEEAARREQNAYANIRYKNQVKEKRALEKATVDFRLHNQQPWRQQEFDLNDPDLWRKTDPGDAQMILPGLVGEDLESQSRLQRQQEQLREWLIQQQAEQAARRREENLEQHYEKHRVEMDNIAVQLQNLEMERREAETIACKDYNLAKVEKNDLQRQLVDEECSSSMVGVPGLCPSSERRDPPENLQQITQFHKYQIEEKRRTELEKKQEEERYERIRLDSARAALLLERQQARLNKQLRKHLDNTNVQLAQTHQKQKPDIERGRIDDSFFSQFNTCSR</sequence>
<keyword evidence="8" id="KW-0966">Cell projection</keyword>
<keyword evidence="12" id="KW-1185">Reference proteome</keyword>
<comment type="subunit">
    <text evidence="9">Microtubule inner protein component of sperm flagellar doublet microtubules.</text>
</comment>
<dbReference type="AlphaFoldDB" id="A0A3P8RN63"/>
<evidence type="ECO:0000313" key="11">
    <source>
        <dbReference type="Ensembl" id="ENSAPEP00000001938.1"/>
    </source>
</evidence>
<evidence type="ECO:0000256" key="10">
    <source>
        <dbReference type="SAM" id="Coils"/>
    </source>
</evidence>
<reference evidence="11" key="2">
    <citation type="submission" date="2025-08" db="UniProtKB">
        <authorList>
            <consortium name="Ensembl"/>
        </authorList>
    </citation>
    <scope>IDENTIFICATION</scope>
</reference>
<dbReference type="Ensembl" id="ENSAPET00000001984.1">
    <property type="protein sequence ID" value="ENSAPEP00000001938.1"/>
    <property type="gene ID" value="ENSAPEG00000001425.1"/>
</dbReference>
<reference evidence="11 12" key="1">
    <citation type="submission" date="2018-03" db="EMBL/GenBank/DDBJ databases">
        <title>Finding Nemo's genes: A chromosome-scale reference assembly of the genome of the orange clownfish Amphiprion percula.</title>
        <authorList>
            <person name="Lehmann R."/>
        </authorList>
    </citation>
    <scope>NUCLEOTIDE SEQUENCE</scope>
</reference>
<keyword evidence="6" id="KW-0969">Cilium</keyword>
<dbReference type="Pfam" id="PF05914">
    <property type="entry name" value="RIB43A"/>
    <property type="match status" value="2"/>
</dbReference>
<dbReference type="GeneTree" id="ENSGT00390000010825"/>
<proteinExistence type="inferred from homology"/>
<evidence type="ECO:0000256" key="6">
    <source>
        <dbReference type="ARBA" id="ARBA00023069"/>
    </source>
</evidence>
<dbReference type="PANTHER" id="PTHR14517">
    <property type="entry name" value="RIB43A-RELATED"/>
    <property type="match status" value="1"/>
</dbReference>
<feature type="coiled-coil region" evidence="10">
    <location>
        <begin position="254"/>
        <end position="310"/>
    </location>
</feature>
<comment type="similarity">
    <text evidence="2">Belongs to the RIB43A family.</text>
</comment>
<reference evidence="11" key="3">
    <citation type="submission" date="2025-09" db="UniProtKB">
        <authorList>
            <consortium name="Ensembl"/>
        </authorList>
    </citation>
    <scope>IDENTIFICATION</scope>
</reference>
<keyword evidence="7" id="KW-0206">Cytoskeleton</keyword>
<dbReference type="OMA" id="NLCRAIN"/>
<keyword evidence="4" id="KW-0282">Flagellum</keyword>
<dbReference type="STRING" id="161767.ENSAPEP00000001938"/>
<evidence type="ECO:0000256" key="7">
    <source>
        <dbReference type="ARBA" id="ARBA00023212"/>
    </source>
</evidence>
<evidence type="ECO:0000256" key="4">
    <source>
        <dbReference type="ARBA" id="ARBA00022846"/>
    </source>
</evidence>
<organism evidence="11 12">
    <name type="scientific">Amphiprion percula</name>
    <name type="common">Orange clownfish</name>
    <name type="synonym">Lutjanus percula</name>
    <dbReference type="NCBI Taxonomy" id="161767"/>
    <lineage>
        <taxon>Eukaryota</taxon>
        <taxon>Metazoa</taxon>
        <taxon>Chordata</taxon>
        <taxon>Craniata</taxon>
        <taxon>Vertebrata</taxon>
        <taxon>Euteleostomi</taxon>
        <taxon>Actinopterygii</taxon>
        <taxon>Neopterygii</taxon>
        <taxon>Teleostei</taxon>
        <taxon>Neoteleostei</taxon>
        <taxon>Acanthomorphata</taxon>
        <taxon>Ovalentaria</taxon>
        <taxon>Pomacentridae</taxon>
        <taxon>Amphiprion</taxon>
    </lineage>
</organism>
<evidence type="ECO:0000256" key="9">
    <source>
        <dbReference type="ARBA" id="ARBA00046435"/>
    </source>
</evidence>
<accession>A0A3P8RN63</accession>
<comment type="subcellular location">
    <subcellularLocation>
        <location evidence="1">Cytoplasm</location>
        <location evidence="1">Cytoskeleton</location>
        <location evidence="1">Flagellum axoneme</location>
    </subcellularLocation>
</comment>
<evidence type="ECO:0000256" key="5">
    <source>
        <dbReference type="ARBA" id="ARBA00023054"/>
    </source>
</evidence>
<evidence type="ECO:0000313" key="12">
    <source>
        <dbReference type="Proteomes" id="UP000265080"/>
    </source>
</evidence>
<evidence type="ECO:0000256" key="1">
    <source>
        <dbReference type="ARBA" id="ARBA00004611"/>
    </source>
</evidence>
<evidence type="ECO:0000256" key="3">
    <source>
        <dbReference type="ARBA" id="ARBA00022490"/>
    </source>
</evidence>
<name>A0A3P8RN63_AMPPE</name>
<dbReference type="PANTHER" id="PTHR14517:SF10">
    <property type="entry name" value="RIB43A-LIKE WITH COILED-COILS PROTEIN 2"/>
    <property type="match status" value="1"/>
</dbReference>
<evidence type="ECO:0000256" key="8">
    <source>
        <dbReference type="ARBA" id="ARBA00023273"/>
    </source>
</evidence>
<dbReference type="InterPro" id="IPR008805">
    <property type="entry name" value="RIB43A"/>
</dbReference>
<dbReference type="Proteomes" id="UP000265080">
    <property type="component" value="Chromosome 4"/>
</dbReference>
<evidence type="ECO:0000256" key="2">
    <source>
        <dbReference type="ARBA" id="ARBA00006875"/>
    </source>
</evidence>
<feature type="coiled-coil region" evidence="10">
    <location>
        <begin position="6"/>
        <end position="62"/>
    </location>
</feature>